<keyword evidence="3" id="KW-1185">Reference proteome</keyword>
<evidence type="ECO:0000313" key="1">
    <source>
        <dbReference type="EMBL" id="CAI9912737.1"/>
    </source>
</evidence>
<gene>
    <name evidence="2" type="ORF">HINF_LOCUS15837</name>
    <name evidence="1" type="ORF">HINF_LOCUS382</name>
</gene>
<dbReference type="EMBL" id="CAXDID020000038">
    <property type="protein sequence ID" value="CAL5998645.1"/>
    <property type="molecule type" value="Genomic_DNA"/>
</dbReference>
<accession>A0AA86N4C1</accession>
<name>A0AA86N4C1_9EUKA</name>
<comment type="caution">
    <text evidence="1">The sequence shown here is derived from an EMBL/GenBank/DDBJ whole genome shotgun (WGS) entry which is preliminary data.</text>
</comment>
<sequence>MNLFIKASQSANNQYLEQTTLFNDISYCEDDSDMQKKELQMTSEKQFQLKCRIINDMHQTYKILDTAAVIDHAMQAQKDTIRSLWMQQQSLIKSIVDQE</sequence>
<protein>
    <submittedName>
        <fullName evidence="2">Hypothetical_protein</fullName>
    </submittedName>
</protein>
<reference evidence="2 3" key="2">
    <citation type="submission" date="2024-07" db="EMBL/GenBank/DDBJ databases">
        <authorList>
            <person name="Akdeniz Z."/>
        </authorList>
    </citation>
    <scope>NUCLEOTIDE SEQUENCE [LARGE SCALE GENOMIC DNA]</scope>
</reference>
<dbReference type="AlphaFoldDB" id="A0AA86N4C1"/>
<proteinExistence type="predicted"/>
<dbReference type="EMBL" id="CATOUU010000003">
    <property type="protein sequence ID" value="CAI9912737.1"/>
    <property type="molecule type" value="Genomic_DNA"/>
</dbReference>
<evidence type="ECO:0000313" key="3">
    <source>
        <dbReference type="Proteomes" id="UP001642409"/>
    </source>
</evidence>
<organism evidence="1">
    <name type="scientific">Hexamita inflata</name>
    <dbReference type="NCBI Taxonomy" id="28002"/>
    <lineage>
        <taxon>Eukaryota</taxon>
        <taxon>Metamonada</taxon>
        <taxon>Diplomonadida</taxon>
        <taxon>Hexamitidae</taxon>
        <taxon>Hexamitinae</taxon>
        <taxon>Hexamita</taxon>
    </lineage>
</organism>
<dbReference type="Proteomes" id="UP001642409">
    <property type="component" value="Unassembled WGS sequence"/>
</dbReference>
<reference evidence="1" key="1">
    <citation type="submission" date="2023-06" db="EMBL/GenBank/DDBJ databases">
        <authorList>
            <person name="Kurt Z."/>
        </authorList>
    </citation>
    <scope>NUCLEOTIDE SEQUENCE</scope>
</reference>
<evidence type="ECO:0000313" key="2">
    <source>
        <dbReference type="EMBL" id="CAL5998645.1"/>
    </source>
</evidence>